<evidence type="ECO:0000313" key="7">
    <source>
        <dbReference type="EMBL" id="KDR96775.1"/>
    </source>
</evidence>
<dbReference type="SUPFAM" id="SSF88946">
    <property type="entry name" value="Sigma2 domain of RNA polymerase sigma factors"/>
    <property type="match status" value="1"/>
</dbReference>
<dbReference type="AlphaFoldDB" id="A0A069RKX8"/>
<dbReference type="InterPro" id="IPR013325">
    <property type="entry name" value="RNA_pol_sigma_r2"/>
</dbReference>
<dbReference type="InterPro" id="IPR013324">
    <property type="entry name" value="RNA_pol_sigma_r3/r4-like"/>
</dbReference>
<evidence type="ECO:0000256" key="3">
    <source>
        <dbReference type="ARBA" id="ARBA00023082"/>
    </source>
</evidence>
<dbReference type="RefSeq" id="WP_052635890.1">
    <property type="nucleotide sequence ID" value="NZ_FSRH01000019.1"/>
</dbReference>
<keyword evidence="2" id="KW-0805">Transcription regulation</keyword>
<dbReference type="NCBIfam" id="TIGR02937">
    <property type="entry name" value="sigma70-ECF"/>
    <property type="match status" value="1"/>
</dbReference>
<dbReference type="CDD" id="cd06171">
    <property type="entry name" value="Sigma70_r4"/>
    <property type="match status" value="1"/>
</dbReference>
<gene>
    <name evidence="7" type="ORF">CLIT_2c03810</name>
</gene>
<dbReference type="InterPro" id="IPR007627">
    <property type="entry name" value="RNA_pol_sigma70_r2"/>
</dbReference>
<evidence type="ECO:0000256" key="4">
    <source>
        <dbReference type="ARBA" id="ARBA00023163"/>
    </source>
</evidence>
<dbReference type="eggNOG" id="COG1595">
    <property type="taxonomic scope" value="Bacteria"/>
</dbReference>
<organism evidence="7 8">
    <name type="scientific">Peptoclostridium litorale DSM 5388</name>
    <dbReference type="NCBI Taxonomy" id="1121324"/>
    <lineage>
        <taxon>Bacteria</taxon>
        <taxon>Bacillati</taxon>
        <taxon>Bacillota</taxon>
        <taxon>Clostridia</taxon>
        <taxon>Peptostreptococcales</taxon>
        <taxon>Peptoclostridiaceae</taxon>
        <taxon>Peptoclostridium</taxon>
    </lineage>
</organism>
<evidence type="ECO:0000259" key="6">
    <source>
        <dbReference type="Pfam" id="PF08281"/>
    </source>
</evidence>
<feature type="domain" description="RNA polymerase sigma-70 region 2" evidence="5">
    <location>
        <begin position="21"/>
        <end position="86"/>
    </location>
</feature>
<dbReference type="GO" id="GO:0003677">
    <property type="term" value="F:DNA binding"/>
    <property type="evidence" value="ECO:0007669"/>
    <property type="project" value="InterPro"/>
</dbReference>
<dbReference type="InterPro" id="IPR039425">
    <property type="entry name" value="RNA_pol_sigma-70-like"/>
</dbReference>
<dbReference type="PANTHER" id="PTHR43133:SF51">
    <property type="entry name" value="RNA POLYMERASE SIGMA FACTOR"/>
    <property type="match status" value="1"/>
</dbReference>
<dbReference type="InterPro" id="IPR036388">
    <property type="entry name" value="WH-like_DNA-bd_sf"/>
</dbReference>
<dbReference type="InterPro" id="IPR014284">
    <property type="entry name" value="RNA_pol_sigma-70_dom"/>
</dbReference>
<protein>
    <submittedName>
        <fullName evidence="7">RNA polymerase sigma factor, sigma-70 family</fullName>
    </submittedName>
</protein>
<dbReference type="Gene3D" id="1.10.1740.10">
    <property type="match status" value="1"/>
</dbReference>
<sequence length="182" mass="20953">MTILGIPFFKKKKKEKEFSLIYSKYYPAVYKQLYYMTGNNELAEDITQEVFIKLYSCQNDIENTGSWLSKVASNTALNYIRSQKRTFGREEDAFSKDQPLTMALSPEDIICKDEEISDVRKALYSLPENQRICLILKFSGYSYEEISSASGIPRSNIGQLISRGKKNFLKTYKKEEGDANVL</sequence>
<proteinExistence type="inferred from homology"/>
<dbReference type="SUPFAM" id="SSF88659">
    <property type="entry name" value="Sigma3 and sigma4 domains of RNA polymerase sigma factors"/>
    <property type="match status" value="1"/>
</dbReference>
<dbReference type="Gene3D" id="1.10.10.10">
    <property type="entry name" value="Winged helix-like DNA-binding domain superfamily/Winged helix DNA-binding domain"/>
    <property type="match status" value="1"/>
</dbReference>
<feature type="domain" description="RNA polymerase sigma factor 70 region 4 type 2" evidence="6">
    <location>
        <begin position="119"/>
        <end position="166"/>
    </location>
</feature>
<accession>A0A069RKX8</accession>
<reference evidence="7 8" key="1">
    <citation type="submission" date="2014-03" db="EMBL/GenBank/DDBJ databases">
        <title>Genome sequence of Clostridium litorale W6, DSM 5388.</title>
        <authorList>
            <person name="Poehlein A."/>
            <person name="Jagirdar A."/>
            <person name="Khonsari B."/>
            <person name="Chibani C.M."/>
            <person name="Gutierrez Gutierrez D.A."/>
            <person name="Davydova E."/>
            <person name="Alghaithi H.S."/>
            <person name="Nair K.P."/>
            <person name="Dhamotharan K."/>
            <person name="Chandran L."/>
            <person name="G W."/>
            <person name="Daniel R."/>
        </authorList>
    </citation>
    <scope>NUCLEOTIDE SEQUENCE [LARGE SCALE GENOMIC DNA]</scope>
    <source>
        <strain evidence="7 8">W6</strain>
    </source>
</reference>
<dbReference type="Proteomes" id="UP000027946">
    <property type="component" value="Unassembled WGS sequence"/>
</dbReference>
<dbReference type="OrthoDB" id="9789355at2"/>
<keyword evidence="3" id="KW-0731">Sigma factor</keyword>
<evidence type="ECO:0000313" key="8">
    <source>
        <dbReference type="Proteomes" id="UP000027946"/>
    </source>
</evidence>
<keyword evidence="8" id="KW-1185">Reference proteome</keyword>
<dbReference type="PANTHER" id="PTHR43133">
    <property type="entry name" value="RNA POLYMERASE ECF-TYPE SIGMA FACTO"/>
    <property type="match status" value="1"/>
</dbReference>
<name>A0A069RKX8_PEPLI</name>
<dbReference type="EMBL" id="JJMM01000002">
    <property type="protein sequence ID" value="KDR96775.1"/>
    <property type="molecule type" value="Genomic_DNA"/>
</dbReference>
<dbReference type="InterPro" id="IPR013249">
    <property type="entry name" value="RNA_pol_sigma70_r4_t2"/>
</dbReference>
<dbReference type="STRING" id="1121324.CLIT_2c03810"/>
<evidence type="ECO:0000256" key="2">
    <source>
        <dbReference type="ARBA" id="ARBA00023015"/>
    </source>
</evidence>
<evidence type="ECO:0000256" key="1">
    <source>
        <dbReference type="ARBA" id="ARBA00010641"/>
    </source>
</evidence>
<dbReference type="Pfam" id="PF04542">
    <property type="entry name" value="Sigma70_r2"/>
    <property type="match status" value="1"/>
</dbReference>
<evidence type="ECO:0000259" key="5">
    <source>
        <dbReference type="Pfam" id="PF04542"/>
    </source>
</evidence>
<dbReference type="GO" id="GO:0016987">
    <property type="term" value="F:sigma factor activity"/>
    <property type="evidence" value="ECO:0007669"/>
    <property type="project" value="UniProtKB-KW"/>
</dbReference>
<comment type="caution">
    <text evidence="7">The sequence shown here is derived from an EMBL/GenBank/DDBJ whole genome shotgun (WGS) entry which is preliminary data.</text>
</comment>
<keyword evidence="4" id="KW-0804">Transcription</keyword>
<dbReference type="Pfam" id="PF08281">
    <property type="entry name" value="Sigma70_r4_2"/>
    <property type="match status" value="1"/>
</dbReference>
<comment type="similarity">
    <text evidence="1">Belongs to the sigma-70 factor family. ECF subfamily.</text>
</comment>
<dbReference type="GO" id="GO:0006352">
    <property type="term" value="P:DNA-templated transcription initiation"/>
    <property type="evidence" value="ECO:0007669"/>
    <property type="project" value="InterPro"/>
</dbReference>